<sequence length="69" mass="8022">LNVTDFVIRLLYDDHRGAVKRSVLHLIVIPLLISRVILLEEKKRAFSEHKPSGSEMLGEKHLLHNILYH</sequence>
<protein>
    <submittedName>
        <fullName evidence="1">Ovule protein</fullName>
    </submittedName>
</protein>
<evidence type="ECO:0000313" key="1">
    <source>
        <dbReference type="WBParaSite" id="BTMF_0000271301-mRNA-1"/>
    </source>
</evidence>
<organism evidence="1">
    <name type="scientific">Brugia timori</name>
    <dbReference type="NCBI Taxonomy" id="42155"/>
    <lineage>
        <taxon>Eukaryota</taxon>
        <taxon>Metazoa</taxon>
        <taxon>Ecdysozoa</taxon>
        <taxon>Nematoda</taxon>
        <taxon>Chromadorea</taxon>
        <taxon>Rhabditida</taxon>
        <taxon>Spirurina</taxon>
        <taxon>Spiruromorpha</taxon>
        <taxon>Filarioidea</taxon>
        <taxon>Onchocercidae</taxon>
        <taxon>Brugia</taxon>
    </lineage>
</organism>
<reference evidence="1" key="1">
    <citation type="submission" date="2017-02" db="UniProtKB">
        <authorList>
            <consortium name="WormBaseParasite"/>
        </authorList>
    </citation>
    <scope>IDENTIFICATION</scope>
</reference>
<dbReference type="WBParaSite" id="BTMF_0000271301-mRNA-1">
    <property type="protein sequence ID" value="BTMF_0000271301-mRNA-1"/>
    <property type="gene ID" value="BTMF_0000271301"/>
</dbReference>
<accession>A0A0R3Q8Q5</accession>
<name>A0A0R3Q8Q5_9BILA</name>
<dbReference type="AlphaFoldDB" id="A0A0R3Q8Q5"/>
<proteinExistence type="predicted"/>